<protein>
    <recommendedName>
        <fullName evidence="3">DUF1015 domain-containing protein</fullName>
    </recommendedName>
</protein>
<name>A0A7G1GC78_9BACT</name>
<reference evidence="1 2" key="1">
    <citation type="submission" date="2018-06" db="EMBL/GenBank/DDBJ databases">
        <title>Genome sequencing of Oceanotoga sp. sy52.</title>
        <authorList>
            <person name="Mori K."/>
        </authorList>
    </citation>
    <scope>NUCLEOTIDE SEQUENCE [LARGE SCALE GENOMIC DNA]</scope>
    <source>
        <strain evidence="2">sy52</strain>
    </source>
</reference>
<keyword evidence="2" id="KW-1185">Reference proteome</keyword>
<dbReference type="KEGG" id="ocy:OSSY52_20300"/>
<dbReference type="InterPro" id="IPR008323">
    <property type="entry name" value="UCP033563"/>
</dbReference>
<dbReference type="AlphaFoldDB" id="A0A7G1GC78"/>
<proteinExistence type="predicted"/>
<dbReference type="Proteomes" id="UP000516361">
    <property type="component" value="Chromosome"/>
</dbReference>
<evidence type="ECO:0008006" key="3">
    <source>
        <dbReference type="Google" id="ProtNLM"/>
    </source>
</evidence>
<dbReference type="EMBL" id="AP018712">
    <property type="protein sequence ID" value="BBE31889.1"/>
    <property type="molecule type" value="Genomic_DNA"/>
</dbReference>
<dbReference type="RefSeq" id="WP_190614725.1">
    <property type="nucleotide sequence ID" value="NZ_AP018712.1"/>
</dbReference>
<dbReference type="PANTHER" id="PTHR36454">
    <property type="entry name" value="LMO2823 PROTEIN"/>
    <property type="match status" value="1"/>
</dbReference>
<sequence>MSIVRPFKGLRPTGEKVESFACPPYDVLEDSEVKEIVSKKPESFLKVTRAEVEFPEGTDPHSDEVYKRAGENLKNFEKEGIIFQDETPAYYLYRETWRGQSQTGLFATVSVDEYDKGLIKKHELTRQDKEDDRTRHITLLGAQSGPVFLTFKSKETIKNILSEMLEKYDKEYDLTDENEVRHELWVVNNEEDVKKIQESFSDIEKLYIADGHHRAAAASRTQKLMKEKNSNHVGNEEYNYFLAAIFPHDELRVLDYNRVVKDLNGLSKDEFIEKISENFEITETKETPYSPKELHTYGMYLDKKWYILKPKTVDESDPVKALDVYILQNYLLDPILGIKNPRKDSRIHFLGGIRGIGVLEEWVDNKDWKVAFSMHPTPLEQLIDVADADKVMPPKSTWFEPKLRSGLVIHKI</sequence>
<dbReference type="PIRSF" id="PIRSF033563">
    <property type="entry name" value="UCP033563"/>
    <property type="match status" value="1"/>
</dbReference>
<organism evidence="1 2">
    <name type="scientific">Tepiditoga spiralis</name>
    <dbReference type="NCBI Taxonomy" id="2108365"/>
    <lineage>
        <taxon>Bacteria</taxon>
        <taxon>Thermotogati</taxon>
        <taxon>Thermotogota</taxon>
        <taxon>Thermotogae</taxon>
        <taxon>Petrotogales</taxon>
        <taxon>Petrotogaceae</taxon>
        <taxon>Tepiditoga</taxon>
    </lineage>
</organism>
<gene>
    <name evidence="1" type="ORF">OSSY52_20300</name>
</gene>
<dbReference type="PANTHER" id="PTHR36454:SF1">
    <property type="entry name" value="DUF1015 DOMAIN-CONTAINING PROTEIN"/>
    <property type="match status" value="1"/>
</dbReference>
<evidence type="ECO:0000313" key="2">
    <source>
        <dbReference type="Proteomes" id="UP000516361"/>
    </source>
</evidence>
<dbReference type="InParanoid" id="A0A7G1GC78"/>
<accession>A0A7G1GC78</accession>
<evidence type="ECO:0000313" key="1">
    <source>
        <dbReference type="EMBL" id="BBE31889.1"/>
    </source>
</evidence>
<dbReference type="Pfam" id="PF06245">
    <property type="entry name" value="DUF1015"/>
    <property type="match status" value="1"/>
</dbReference>